<keyword evidence="2" id="KW-0472">Membrane</keyword>
<name>A0A9N8HBX7_9STRA</name>
<gene>
    <name evidence="5" type="ORF">SEMRO_276_G106110.1</name>
</gene>
<dbReference type="OrthoDB" id="286301at2759"/>
<proteinExistence type="predicted"/>
<feature type="compositionally biased region" description="Low complexity" evidence="1">
    <location>
        <begin position="872"/>
        <end position="887"/>
    </location>
</feature>
<feature type="region of interest" description="Disordered" evidence="1">
    <location>
        <begin position="855"/>
        <end position="894"/>
    </location>
</feature>
<dbReference type="Pfam" id="PF02469">
    <property type="entry name" value="Fasciclin"/>
    <property type="match status" value="2"/>
</dbReference>
<feature type="transmembrane region" description="Helical" evidence="2">
    <location>
        <begin position="1082"/>
        <end position="1102"/>
    </location>
</feature>
<dbReference type="InterPro" id="IPR050904">
    <property type="entry name" value="Adhesion/Biosynth-related"/>
</dbReference>
<evidence type="ECO:0000256" key="3">
    <source>
        <dbReference type="SAM" id="SignalP"/>
    </source>
</evidence>
<dbReference type="InterPro" id="IPR036378">
    <property type="entry name" value="FAS1_dom_sf"/>
</dbReference>
<dbReference type="PANTHER" id="PTHR10900">
    <property type="entry name" value="PERIOSTIN-RELATED"/>
    <property type="match status" value="1"/>
</dbReference>
<dbReference type="Gene3D" id="2.30.180.10">
    <property type="entry name" value="FAS1 domain"/>
    <property type="match status" value="2"/>
</dbReference>
<dbReference type="PANTHER" id="PTHR10900:SF77">
    <property type="entry name" value="FI19380P1"/>
    <property type="match status" value="1"/>
</dbReference>
<evidence type="ECO:0000259" key="4">
    <source>
        <dbReference type="PROSITE" id="PS50213"/>
    </source>
</evidence>
<dbReference type="EMBL" id="CAICTM010000275">
    <property type="protein sequence ID" value="CAB9506725.1"/>
    <property type="molecule type" value="Genomic_DNA"/>
</dbReference>
<comment type="caution">
    <text evidence="5">The sequence shown here is derived from an EMBL/GenBank/DDBJ whole genome shotgun (WGS) entry which is preliminary data.</text>
</comment>
<feature type="domain" description="FAS1" evidence="4">
    <location>
        <begin position="27"/>
        <end position="165"/>
    </location>
</feature>
<organism evidence="5 6">
    <name type="scientific">Seminavis robusta</name>
    <dbReference type="NCBI Taxonomy" id="568900"/>
    <lineage>
        <taxon>Eukaryota</taxon>
        <taxon>Sar</taxon>
        <taxon>Stramenopiles</taxon>
        <taxon>Ochrophyta</taxon>
        <taxon>Bacillariophyta</taxon>
        <taxon>Bacillariophyceae</taxon>
        <taxon>Bacillariophycidae</taxon>
        <taxon>Naviculales</taxon>
        <taxon>Naviculaceae</taxon>
        <taxon>Seminavis</taxon>
    </lineage>
</organism>
<dbReference type="InterPro" id="IPR000782">
    <property type="entry name" value="FAS1_domain"/>
</dbReference>
<evidence type="ECO:0000313" key="5">
    <source>
        <dbReference type="EMBL" id="CAB9506725.1"/>
    </source>
</evidence>
<evidence type="ECO:0000256" key="2">
    <source>
        <dbReference type="SAM" id="Phobius"/>
    </source>
</evidence>
<keyword evidence="6" id="KW-1185">Reference proteome</keyword>
<dbReference type="SUPFAM" id="SSF82153">
    <property type="entry name" value="FAS1 domain"/>
    <property type="match status" value="2"/>
</dbReference>
<dbReference type="PROSITE" id="PS50213">
    <property type="entry name" value="FAS1"/>
    <property type="match status" value="2"/>
</dbReference>
<keyword evidence="2" id="KW-1133">Transmembrane helix</keyword>
<feature type="chain" id="PRO_5040387423" evidence="3">
    <location>
        <begin position="27"/>
        <end position="1104"/>
    </location>
</feature>
<sequence length="1104" mass="115787">MGEATVAPLCFVFLFVLAALVDRASGQQTVLDVIAADSEFSLYLEALTTVGIGIDDDSYLADSTQILTVFAPTNAAMLQDPLVARYTQDDLWIRHLRALVEFQIVLGQSLTQDDLFVLDGDNNTINTKSGPIDVAKENRTVGGQLLATPRTSAANGIVYPIDGVFDSYWRQVSLDDLAASITPSLGGVVSAAGFEKDLTTAMLSGTTFVAASDTYLNEEGNGDLMKGLLDYSRAWETREILLYNLIDQNIYPTDVSPEAPMRISTRHPGGAEMWLSKDERGVIRFNNAVATSYALAENGVFYIVDQLVSPPGIIELMQVGYLHGNLEVAIASELFAAAPWDATNLVSSLGYPEGSQFTIFLPADIFLASNLPTADFQRLLDPIWSTHLEDLLFHWMAFGKYTVAALYALAATSSGAFHVPLLSGSLAEVSLNRGEVFFEGGSLLQPADLQGVDGSIQVFESSVLPLSLSSIYQRISFDPDLTAFASVINAAGLAAQVDSDSPITLFAPEDSYLMTNNPPTSVDFVENYMFQGLLSADVLFKLARDGGTITSVNNKQYLISVLGSSVSLTSLGADSSTATIIESNILASNGIIHRIDGAFTNEALRLVTDPPTGSPTQSPTGSPTSAPTSVPTSTPTGSPTGRPTGVPTLSPTGSPTVTPTGSPTSSPTETPTGSPTSTPTSVPTSSPTGSPTASPTGFPTLSPTAMPTGTPTATPTGTPTGTPTSMPTPFPTALQVSASTLSIEDREPAFFEDEMAEPTGSLAPKNDTASPTLSRSTQTSSPTQATASPTELTTSVTATMITSVYLTGAPTDISTGVPTDISTGALTDISTGAPTDISTGAPTDIITAVPTIVPTTLPTRRPSSAPTHESTDASTSFTTDSSTAVSTGAETNSNSDEVVVEMFENMPSPSNISDLDALNGTTNAEELELEEDDELQAVVVVDGGDRNEETGVVIALSNETVGNFSVLGNSSESAPINAGNFSFLGNSSESTPINATSHTEELPLEEEELLAWDVGEYEDEEDPPARPLSELESVMVERSDEPPTRPPSELVDIAIDVDADSDGGLNPSRLTSTSDAASFRHFIATAISIVTTSAVTSLLLFAQM</sequence>
<evidence type="ECO:0000256" key="1">
    <source>
        <dbReference type="SAM" id="MobiDB-lite"/>
    </source>
</evidence>
<accession>A0A9N8HBX7</accession>
<dbReference type="SMART" id="SM00554">
    <property type="entry name" value="FAS1"/>
    <property type="match status" value="2"/>
</dbReference>
<protein>
    <submittedName>
        <fullName evidence="5">Hemolysin-type calcium-binding repeat (2 copies)</fullName>
    </submittedName>
</protein>
<keyword evidence="2" id="KW-0812">Transmembrane</keyword>
<evidence type="ECO:0000313" key="6">
    <source>
        <dbReference type="Proteomes" id="UP001153069"/>
    </source>
</evidence>
<feature type="compositionally biased region" description="Low complexity" evidence="1">
    <location>
        <begin position="610"/>
        <end position="732"/>
    </location>
</feature>
<dbReference type="AlphaFoldDB" id="A0A9N8HBX7"/>
<feature type="region of interest" description="Disordered" evidence="1">
    <location>
        <begin position="606"/>
        <end position="732"/>
    </location>
</feature>
<reference evidence="5" key="1">
    <citation type="submission" date="2020-06" db="EMBL/GenBank/DDBJ databases">
        <authorList>
            <consortium name="Plant Systems Biology data submission"/>
        </authorList>
    </citation>
    <scope>NUCLEOTIDE SEQUENCE</scope>
    <source>
        <strain evidence="5">D6</strain>
    </source>
</reference>
<feature type="signal peptide" evidence="3">
    <location>
        <begin position="1"/>
        <end position="26"/>
    </location>
</feature>
<dbReference type="Proteomes" id="UP001153069">
    <property type="component" value="Unassembled WGS sequence"/>
</dbReference>
<keyword evidence="3" id="KW-0732">Signal</keyword>
<feature type="region of interest" description="Disordered" evidence="1">
    <location>
        <begin position="756"/>
        <end position="792"/>
    </location>
</feature>
<feature type="compositionally biased region" description="Low complexity" evidence="1">
    <location>
        <begin position="770"/>
        <end position="790"/>
    </location>
</feature>
<feature type="domain" description="FAS1" evidence="4">
    <location>
        <begin position="468"/>
        <end position="599"/>
    </location>
</feature>